<gene>
    <name evidence="2" type="ORF">H5410_002276</name>
</gene>
<keyword evidence="3" id="KW-1185">Reference proteome</keyword>
<dbReference type="Proteomes" id="UP000824120">
    <property type="component" value="Chromosome 1"/>
</dbReference>
<dbReference type="EMBL" id="JACXVP010000001">
    <property type="protein sequence ID" value="KAG5630559.1"/>
    <property type="molecule type" value="Genomic_DNA"/>
</dbReference>
<accession>A0A9J6B2F9</accession>
<proteinExistence type="predicted"/>
<reference evidence="2 3" key="1">
    <citation type="submission" date="2020-09" db="EMBL/GenBank/DDBJ databases">
        <title>De no assembly of potato wild relative species, Solanum commersonii.</title>
        <authorList>
            <person name="Cho K."/>
        </authorList>
    </citation>
    <scope>NUCLEOTIDE SEQUENCE [LARGE SCALE GENOMIC DNA]</scope>
    <source>
        <strain evidence="2">LZ3.2</strain>
        <tissue evidence="2">Leaf</tissue>
    </source>
</reference>
<dbReference type="OrthoDB" id="755906at2759"/>
<evidence type="ECO:0000313" key="2">
    <source>
        <dbReference type="EMBL" id="KAG5630559.1"/>
    </source>
</evidence>
<feature type="transmembrane region" description="Helical" evidence="1">
    <location>
        <begin position="12"/>
        <end position="33"/>
    </location>
</feature>
<keyword evidence="1" id="KW-1133">Transmembrane helix</keyword>
<evidence type="ECO:0000313" key="3">
    <source>
        <dbReference type="Proteomes" id="UP000824120"/>
    </source>
</evidence>
<keyword evidence="1" id="KW-0472">Membrane</keyword>
<sequence length="74" mass="8068">MGVFNPTDYASLSMVVSISSSSSSHLLILYLSIYPRTPTQLYTESSLNSTLLKGSVKSYSLSDDGTFEVLLEKP</sequence>
<keyword evidence="1" id="KW-0812">Transmembrane</keyword>
<organism evidence="2 3">
    <name type="scientific">Solanum commersonii</name>
    <name type="common">Commerson's wild potato</name>
    <name type="synonym">Commerson's nightshade</name>
    <dbReference type="NCBI Taxonomy" id="4109"/>
    <lineage>
        <taxon>Eukaryota</taxon>
        <taxon>Viridiplantae</taxon>
        <taxon>Streptophyta</taxon>
        <taxon>Embryophyta</taxon>
        <taxon>Tracheophyta</taxon>
        <taxon>Spermatophyta</taxon>
        <taxon>Magnoliopsida</taxon>
        <taxon>eudicotyledons</taxon>
        <taxon>Gunneridae</taxon>
        <taxon>Pentapetalae</taxon>
        <taxon>asterids</taxon>
        <taxon>lamiids</taxon>
        <taxon>Solanales</taxon>
        <taxon>Solanaceae</taxon>
        <taxon>Solanoideae</taxon>
        <taxon>Solaneae</taxon>
        <taxon>Solanum</taxon>
    </lineage>
</organism>
<dbReference type="AlphaFoldDB" id="A0A9J6B2F9"/>
<evidence type="ECO:0000256" key="1">
    <source>
        <dbReference type="SAM" id="Phobius"/>
    </source>
</evidence>
<protein>
    <submittedName>
        <fullName evidence="2">Uncharacterized protein</fullName>
    </submittedName>
</protein>
<comment type="caution">
    <text evidence="2">The sequence shown here is derived from an EMBL/GenBank/DDBJ whole genome shotgun (WGS) entry which is preliminary data.</text>
</comment>
<name>A0A9J6B2F9_SOLCO</name>